<dbReference type="Gene3D" id="3.40.630.190">
    <property type="entry name" value="LCP protein"/>
    <property type="match status" value="1"/>
</dbReference>
<feature type="compositionally biased region" description="Gly residues" evidence="2">
    <location>
        <begin position="262"/>
        <end position="273"/>
    </location>
</feature>
<proteinExistence type="inferred from homology"/>
<organism evidence="6 7">
    <name type="scientific">Actinomadura bangladeshensis</name>
    <dbReference type="NCBI Taxonomy" id="453573"/>
    <lineage>
        <taxon>Bacteria</taxon>
        <taxon>Bacillati</taxon>
        <taxon>Actinomycetota</taxon>
        <taxon>Actinomycetes</taxon>
        <taxon>Streptosporangiales</taxon>
        <taxon>Thermomonosporaceae</taxon>
        <taxon>Actinomadura</taxon>
    </lineage>
</organism>
<feature type="transmembrane region" description="Helical" evidence="3">
    <location>
        <begin position="285"/>
        <end position="304"/>
    </location>
</feature>
<evidence type="ECO:0008006" key="8">
    <source>
        <dbReference type="Google" id="ProtNLM"/>
    </source>
</evidence>
<dbReference type="InterPro" id="IPR027381">
    <property type="entry name" value="LytR/CpsA/Psr_C"/>
</dbReference>
<feature type="compositionally biased region" description="Acidic residues" evidence="2">
    <location>
        <begin position="105"/>
        <end position="114"/>
    </location>
</feature>
<dbReference type="PANTHER" id="PTHR33392">
    <property type="entry name" value="POLYISOPRENYL-TEICHOIC ACID--PEPTIDOGLYCAN TEICHOIC ACID TRANSFERASE TAGU"/>
    <property type="match status" value="1"/>
</dbReference>
<keyword evidence="3" id="KW-0812">Transmembrane</keyword>
<evidence type="ECO:0000313" key="7">
    <source>
        <dbReference type="Proteomes" id="UP000475532"/>
    </source>
</evidence>
<feature type="compositionally biased region" description="Low complexity" evidence="2">
    <location>
        <begin position="245"/>
        <end position="254"/>
    </location>
</feature>
<reference evidence="6 7" key="1">
    <citation type="submission" date="2020-01" db="EMBL/GenBank/DDBJ databases">
        <title>Insect and environment-associated Actinomycetes.</title>
        <authorList>
            <person name="Currrie C."/>
            <person name="Chevrette M."/>
            <person name="Carlson C."/>
            <person name="Stubbendieck R."/>
            <person name="Wendt-Pienkowski E."/>
        </authorList>
    </citation>
    <scope>NUCLEOTIDE SEQUENCE [LARGE SCALE GENOMIC DNA]</scope>
    <source>
        <strain evidence="6 7">SID10258</strain>
    </source>
</reference>
<name>A0A6L9QP70_9ACTN</name>
<dbReference type="PANTHER" id="PTHR33392:SF6">
    <property type="entry name" value="POLYISOPRENYL-TEICHOIC ACID--PEPTIDOGLYCAN TEICHOIC ACID TRANSFERASE TAGU"/>
    <property type="match status" value="1"/>
</dbReference>
<gene>
    <name evidence="6" type="ORF">G3I70_33160</name>
</gene>
<feature type="compositionally biased region" description="Basic and acidic residues" evidence="2">
    <location>
        <begin position="164"/>
        <end position="183"/>
    </location>
</feature>
<keyword evidence="3" id="KW-1133">Transmembrane helix</keyword>
<evidence type="ECO:0000259" key="4">
    <source>
        <dbReference type="Pfam" id="PF03816"/>
    </source>
</evidence>
<feature type="region of interest" description="Disordered" evidence="2">
    <location>
        <begin position="1"/>
        <end position="278"/>
    </location>
</feature>
<feature type="domain" description="Cell envelope-related transcriptional attenuator" evidence="4">
    <location>
        <begin position="358"/>
        <end position="513"/>
    </location>
</feature>
<dbReference type="Pfam" id="PF13399">
    <property type="entry name" value="LytR_C"/>
    <property type="match status" value="1"/>
</dbReference>
<dbReference type="EMBL" id="JAAGLI010000912">
    <property type="protein sequence ID" value="NEA27310.1"/>
    <property type="molecule type" value="Genomic_DNA"/>
</dbReference>
<dbReference type="NCBIfam" id="TIGR00350">
    <property type="entry name" value="lytR_cpsA_psr"/>
    <property type="match status" value="1"/>
</dbReference>
<dbReference type="Pfam" id="PF03816">
    <property type="entry name" value="LytR_cpsA_psr"/>
    <property type="match status" value="1"/>
</dbReference>
<dbReference type="Proteomes" id="UP000475532">
    <property type="component" value="Unassembled WGS sequence"/>
</dbReference>
<keyword evidence="3" id="KW-0472">Membrane</keyword>
<evidence type="ECO:0000313" key="6">
    <source>
        <dbReference type="EMBL" id="NEA27310.1"/>
    </source>
</evidence>
<comment type="similarity">
    <text evidence="1">Belongs to the LytR/CpsA/Psr (LCP) family.</text>
</comment>
<dbReference type="InterPro" id="IPR004474">
    <property type="entry name" value="LytR_CpsA_psr"/>
</dbReference>
<evidence type="ECO:0000256" key="2">
    <source>
        <dbReference type="SAM" id="MobiDB-lite"/>
    </source>
</evidence>
<dbReference type="AlphaFoldDB" id="A0A6L9QP70"/>
<dbReference type="InterPro" id="IPR050922">
    <property type="entry name" value="LytR/CpsA/Psr_CW_biosynth"/>
</dbReference>
<sequence length="725" mass="75340">MSDEAPGRDDLARDKAAHTPPSETTANPDNAEEPSTPADRPDEEALPTPASEPENSADKGTAPNPEDGEDSAPPTPGSGATDQGNSKTTDTRQTSEAVGPGTSSEDGENADEEAQNTGGEGSSSRGPGTAASDRSNESADLEEPDTTRNETHPAKAAGTGASGRSDEGADLEKPDTTRNETHPAKAAGTGASGRGDQNADAAEANSSRGEGVLAKAAGEGAPGRGGESAGVEEVDGTGSEGVGVGAPESGAGKAAGEEPEGGEGGAEPGASGKGRGRRRKVLRRVALGVVVVMLLAGGGAAWLYHDIVGGIEQKHVSDKLGTDRPKKLNKSLNILLIGSDTREGDNAQYAADGIAGARSDTTILLHLSPNRDQAVGISFPRDSMVKIPECEKEKGAAVRARFGMLNTAFAFAGPTCTWKTLESLTGIHIDHFVQVDFAGFKRMVDALGGVEICVDKPVNDPRAELYLKAGKQTVKGEQALGYVRARYSLGNGSDLERIERQQKFMASVVDKATSGSVLSDPAKTYKFLKAATKSMTTDDDLDLAAMRKLADGLKGMSAGQVRFVTVPVERYAPDPNRVQWNQELAKPMFDAIRHDSELPAEPVKPVKAQQAPPAPGKVHVTVVDAGGKSELIKRVVKQLKRRGYKVEKKIEKGTESAESRLVYAPAAEPQASALARDVPDAMLTADAKAPQDGVRLIIGTSGLRLAPPAINKIGGGVKAGQNLCK</sequence>
<evidence type="ECO:0000256" key="1">
    <source>
        <dbReference type="ARBA" id="ARBA00006068"/>
    </source>
</evidence>
<dbReference type="RefSeq" id="WP_163061677.1">
    <property type="nucleotide sequence ID" value="NZ_JAAGLI010000912.1"/>
</dbReference>
<accession>A0A6L9QP70</accession>
<evidence type="ECO:0000259" key="5">
    <source>
        <dbReference type="Pfam" id="PF13399"/>
    </source>
</evidence>
<feature type="compositionally biased region" description="Polar residues" evidence="2">
    <location>
        <begin position="78"/>
        <end position="104"/>
    </location>
</feature>
<feature type="compositionally biased region" description="Basic and acidic residues" evidence="2">
    <location>
        <begin position="1"/>
        <end position="17"/>
    </location>
</feature>
<feature type="domain" description="LytR/CpsA/Psr regulator C-terminal" evidence="5">
    <location>
        <begin position="618"/>
        <end position="700"/>
    </location>
</feature>
<evidence type="ECO:0000256" key="3">
    <source>
        <dbReference type="SAM" id="Phobius"/>
    </source>
</evidence>
<protein>
    <recommendedName>
        <fullName evidence="8">LytR family transcriptional regulator</fullName>
    </recommendedName>
</protein>
<comment type="caution">
    <text evidence="6">The sequence shown here is derived from an EMBL/GenBank/DDBJ whole genome shotgun (WGS) entry which is preliminary data.</text>
</comment>